<dbReference type="AlphaFoldDB" id="A0A8T4HA75"/>
<dbReference type="InterPro" id="IPR032616">
    <property type="entry name" value="DUF4886"/>
</dbReference>
<feature type="signal peptide" evidence="1">
    <location>
        <begin position="1"/>
        <end position="24"/>
    </location>
</feature>
<accession>A0A8T4HA75</accession>
<feature type="chain" id="PRO_5035830502" evidence="1">
    <location>
        <begin position="25"/>
        <end position="307"/>
    </location>
</feature>
<sequence length="307" mass="34403">MLKPYIRGIWTLLLTTSCYYSATAQSLVPQDPTPAATREQATVGTKKKAEKTIHLLAIGNSFSQDAIENYLHELAKNTGKKIVIANLYIPGAPLSLHLKNIQTDSAVYKYTKILENGKQEITPKISLSVALKDEQWDYISFQQASSLSGIYGTYEESLPALYDSVASKLGGTASQFILHQTWAYQQNSTHAGFSKYDRQQAKMYAAISETSQKVYAWNKFQKFVPAGTAIQNARTSYIGDAYTRDGYHLNLDYGRFTAACAWYEVLFQENVLENSYFPKNVSFREAEIAKEAAHKAVLQPYTVSKVH</sequence>
<keyword evidence="1" id="KW-0732">Signal</keyword>
<gene>
    <name evidence="3" type="ORF">J5U18_08880</name>
</gene>
<organism evidence="3 4">
    <name type="scientific">Rhinopithecimicrobium faecis</name>
    <dbReference type="NCBI Taxonomy" id="2820698"/>
    <lineage>
        <taxon>Bacteria</taxon>
        <taxon>Pseudomonadati</taxon>
        <taxon>Bacteroidota</taxon>
        <taxon>Sphingobacteriia</taxon>
        <taxon>Sphingobacteriales</taxon>
        <taxon>Sphingobacteriaceae</taxon>
        <taxon>Rhinopithecimicrobium</taxon>
    </lineage>
</organism>
<dbReference type="Gene3D" id="3.40.50.1110">
    <property type="entry name" value="SGNH hydrolase"/>
    <property type="match status" value="1"/>
</dbReference>
<dbReference type="EMBL" id="JAGKSB010000009">
    <property type="protein sequence ID" value="MBP3943674.1"/>
    <property type="molecule type" value="Genomic_DNA"/>
</dbReference>
<evidence type="ECO:0000313" key="4">
    <source>
        <dbReference type="Proteomes" id="UP000679691"/>
    </source>
</evidence>
<feature type="domain" description="DUF4886" evidence="2">
    <location>
        <begin position="55"/>
        <end position="296"/>
    </location>
</feature>
<dbReference type="RefSeq" id="WP_353547174.1">
    <property type="nucleotide sequence ID" value="NZ_JAGKSB010000009.1"/>
</dbReference>
<evidence type="ECO:0000313" key="3">
    <source>
        <dbReference type="EMBL" id="MBP3943674.1"/>
    </source>
</evidence>
<dbReference type="Proteomes" id="UP000679691">
    <property type="component" value="Unassembled WGS sequence"/>
</dbReference>
<name>A0A8T4HA75_9SPHI</name>
<comment type="caution">
    <text evidence="3">The sequence shown here is derived from an EMBL/GenBank/DDBJ whole genome shotgun (WGS) entry which is preliminary data.</text>
</comment>
<keyword evidence="4" id="KW-1185">Reference proteome</keyword>
<dbReference type="Pfam" id="PF16227">
    <property type="entry name" value="DUF4886"/>
    <property type="match status" value="1"/>
</dbReference>
<protein>
    <submittedName>
        <fullName evidence="3">DUF4886 domain-containing protein</fullName>
    </submittedName>
</protein>
<proteinExistence type="predicted"/>
<dbReference type="GO" id="GO:0016788">
    <property type="term" value="F:hydrolase activity, acting on ester bonds"/>
    <property type="evidence" value="ECO:0007669"/>
    <property type="project" value="UniProtKB-ARBA"/>
</dbReference>
<evidence type="ECO:0000256" key="1">
    <source>
        <dbReference type="SAM" id="SignalP"/>
    </source>
</evidence>
<evidence type="ECO:0000259" key="2">
    <source>
        <dbReference type="Pfam" id="PF16227"/>
    </source>
</evidence>
<dbReference type="InterPro" id="IPR036514">
    <property type="entry name" value="SGNH_hydro_sf"/>
</dbReference>
<reference evidence="3" key="1">
    <citation type="submission" date="2021-03" db="EMBL/GenBank/DDBJ databases">
        <authorList>
            <person name="Lu T."/>
            <person name="Wang Q."/>
            <person name="Han X."/>
        </authorList>
    </citation>
    <scope>NUCLEOTIDE SEQUENCE</scope>
    <source>
        <strain evidence="3">WQ 2009</strain>
    </source>
</reference>
<dbReference type="PROSITE" id="PS51257">
    <property type="entry name" value="PROKAR_LIPOPROTEIN"/>
    <property type="match status" value="1"/>
</dbReference>